<reference evidence="8" key="2">
    <citation type="submission" date="2023-02" db="EMBL/GenBank/DDBJ databases">
        <authorList>
            <consortium name="DOE Joint Genome Institute"/>
            <person name="Mondo S.J."/>
            <person name="Chang Y."/>
            <person name="Wang Y."/>
            <person name="Ahrendt S."/>
            <person name="Andreopoulos W."/>
            <person name="Barry K."/>
            <person name="Beard J."/>
            <person name="Benny G.L."/>
            <person name="Blankenship S."/>
            <person name="Bonito G."/>
            <person name="Cuomo C."/>
            <person name="Desiro A."/>
            <person name="Gervers K.A."/>
            <person name="Hundley H."/>
            <person name="Kuo A."/>
            <person name="LaButti K."/>
            <person name="Lang B.F."/>
            <person name="Lipzen A."/>
            <person name="O'Donnell K."/>
            <person name="Pangilinan J."/>
            <person name="Reynolds N."/>
            <person name="Sandor L."/>
            <person name="Smith M.W."/>
            <person name="Tsang A."/>
            <person name="Grigoriev I.V."/>
            <person name="Stajich J.E."/>
            <person name="Spatafora J.W."/>
        </authorList>
    </citation>
    <scope>NUCLEOTIDE SEQUENCE</scope>
    <source>
        <strain evidence="8">RSA 2281</strain>
    </source>
</reference>
<keyword evidence="3 7" id="KW-0812">Transmembrane</keyword>
<proteinExistence type="predicted"/>
<dbReference type="PANTHER" id="PTHR43791:SF36">
    <property type="entry name" value="TRANSPORTER, PUTATIVE (AFU_ORTHOLOGUE AFUA_6G08340)-RELATED"/>
    <property type="match status" value="1"/>
</dbReference>
<accession>A0AAD5P948</accession>
<feature type="compositionally biased region" description="Basic and acidic residues" evidence="6">
    <location>
        <begin position="482"/>
        <end position="491"/>
    </location>
</feature>
<evidence type="ECO:0000313" key="9">
    <source>
        <dbReference type="Proteomes" id="UP001209540"/>
    </source>
</evidence>
<reference evidence="8" key="1">
    <citation type="journal article" date="2022" name="IScience">
        <title>Evolution of zygomycete secretomes and the origins of terrestrial fungal ecologies.</title>
        <authorList>
            <person name="Chang Y."/>
            <person name="Wang Y."/>
            <person name="Mondo S."/>
            <person name="Ahrendt S."/>
            <person name="Andreopoulos W."/>
            <person name="Barry K."/>
            <person name="Beard J."/>
            <person name="Benny G.L."/>
            <person name="Blankenship S."/>
            <person name="Bonito G."/>
            <person name="Cuomo C."/>
            <person name="Desiro A."/>
            <person name="Gervers K.A."/>
            <person name="Hundley H."/>
            <person name="Kuo A."/>
            <person name="LaButti K."/>
            <person name="Lang B.F."/>
            <person name="Lipzen A."/>
            <person name="O'Donnell K."/>
            <person name="Pangilinan J."/>
            <person name="Reynolds N."/>
            <person name="Sandor L."/>
            <person name="Smith M.E."/>
            <person name="Tsang A."/>
            <person name="Grigoriev I.V."/>
            <person name="Stajich J.E."/>
            <person name="Spatafora J.W."/>
        </authorList>
    </citation>
    <scope>NUCLEOTIDE SEQUENCE</scope>
    <source>
        <strain evidence="8">RSA 2281</strain>
    </source>
</reference>
<dbReference type="AlphaFoldDB" id="A0AAD5P948"/>
<keyword evidence="4 7" id="KW-1133">Transmembrane helix</keyword>
<evidence type="ECO:0000256" key="4">
    <source>
        <dbReference type="ARBA" id="ARBA00022989"/>
    </source>
</evidence>
<feature type="region of interest" description="Disordered" evidence="6">
    <location>
        <begin position="472"/>
        <end position="499"/>
    </location>
</feature>
<feature type="transmembrane region" description="Helical" evidence="7">
    <location>
        <begin position="171"/>
        <end position="194"/>
    </location>
</feature>
<name>A0AAD5P948_9FUNG</name>
<dbReference type="GO" id="GO:0016020">
    <property type="term" value="C:membrane"/>
    <property type="evidence" value="ECO:0007669"/>
    <property type="project" value="UniProtKB-SubCell"/>
</dbReference>
<keyword evidence="5 7" id="KW-0472">Membrane</keyword>
<organism evidence="8 9">
    <name type="scientific">Phascolomyces articulosus</name>
    <dbReference type="NCBI Taxonomy" id="60185"/>
    <lineage>
        <taxon>Eukaryota</taxon>
        <taxon>Fungi</taxon>
        <taxon>Fungi incertae sedis</taxon>
        <taxon>Mucoromycota</taxon>
        <taxon>Mucoromycotina</taxon>
        <taxon>Mucoromycetes</taxon>
        <taxon>Mucorales</taxon>
        <taxon>Lichtheimiaceae</taxon>
        <taxon>Phascolomyces</taxon>
    </lineage>
</organism>
<feature type="transmembrane region" description="Helical" evidence="7">
    <location>
        <begin position="341"/>
        <end position="360"/>
    </location>
</feature>
<evidence type="ECO:0000256" key="5">
    <source>
        <dbReference type="ARBA" id="ARBA00023136"/>
    </source>
</evidence>
<sequence length="515" mass="57495">MSLDRSSSDSSCHDSVLVEHTSPSLLSSIKHKKSSGRKVIYKINFIVLPFLAVIMFLQQIDKQLLNYTGPLGFSGNTEMTLDQFYWLSPALNMGTMIMLIPAGLFVQKFPPAQVMGISMIGWGIVLTCMMACTNFSGLLACRLLLGICEATVLPAAFILIKTLYRRSQQLLYIGFCYTAMTAAVSFGSLITLGFSHVGDAHGVSAWKWVSLIWGTITIAASITTAFYLPDNLYSKRFGFTPEQQDKIDARVMDTAFTRQTKIQWNHIQEALLEPRYYCQVLIAFLVSMPMGCIGEFSSQIIDDFGFDHVQSILLNIPRGVYDILTYVFFARRVLRSRLRDHIAFTIAGFSLIPLIGMILLCSMESPAGKMVGVVFAPPNFATSGTQAIISSNVSGYTKIIFYTISNVFAINLGQFLGPLLLHYSSDSISVARRTAPMIVFIVAEFVSICLLLYIGWSLYRDRNIKLNHLQQVSTNGSDPTTEQEKSNRSKNDPFSMRNEGENLTDVQDIHFIYRP</sequence>
<evidence type="ECO:0000256" key="1">
    <source>
        <dbReference type="ARBA" id="ARBA00004141"/>
    </source>
</evidence>
<evidence type="ECO:0000313" key="8">
    <source>
        <dbReference type="EMBL" id="KAI9249693.1"/>
    </source>
</evidence>
<feature type="transmembrane region" description="Helical" evidence="7">
    <location>
        <begin position="399"/>
        <end position="423"/>
    </location>
</feature>
<dbReference type="Gene3D" id="1.20.1250.20">
    <property type="entry name" value="MFS general substrate transporter like domains"/>
    <property type="match status" value="1"/>
</dbReference>
<dbReference type="EMBL" id="JAIXMP010000034">
    <property type="protein sequence ID" value="KAI9249693.1"/>
    <property type="molecule type" value="Genomic_DNA"/>
</dbReference>
<comment type="caution">
    <text evidence="8">The sequence shown here is derived from an EMBL/GenBank/DDBJ whole genome shotgun (WGS) entry which is preliminary data.</text>
</comment>
<dbReference type="GO" id="GO:0022857">
    <property type="term" value="F:transmembrane transporter activity"/>
    <property type="evidence" value="ECO:0007669"/>
    <property type="project" value="InterPro"/>
</dbReference>
<dbReference type="PANTHER" id="PTHR43791">
    <property type="entry name" value="PERMEASE-RELATED"/>
    <property type="match status" value="1"/>
</dbReference>
<protein>
    <submittedName>
        <fullName evidence="8">Major facilitator superfamily domain-containing protein</fullName>
    </submittedName>
</protein>
<dbReference type="SUPFAM" id="SSF103473">
    <property type="entry name" value="MFS general substrate transporter"/>
    <property type="match status" value="1"/>
</dbReference>
<feature type="transmembrane region" description="Helical" evidence="7">
    <location>
        <begin position="206"/>
        <end position="228"/>
    </location>
</feature>
<evidence type="ECO:0000256" key="7">
    <source>
        <dbReference type="SAM" id="Phobius"/>
    </source>
</evidence>
<dbReference type="Pfam" id="PF07690">
    <property type="entry name" value="MFS_1"/>
    <property type="match status" value="1"/>
</dbReference>
<feature type="transmembrane region" description="Helical" evidence="7">
    <location>
        <begin position="117"/>
        <end position="137"/>
    </location>
</feature>
<keyword evidence="9" id="KW-1185">Reference proteome</keyword>
<feature type="transmembrane region" description="Helical" evidence="7">
    <location>
        <begin position="39"/>
        <end position="60"/>
    </location>
</feature>
<feature type="transmembrane region" description="Helical" evidence="7">
    <location>
        <begin position="143"/>
        <end position="164"/>
    </location>
</feature>
<gene>
    <name evidence="8" type="ORF">BDA99DRAFT_445415</name>
</gene>
<evidence type="ECO:0000256" key="3">
    <source>
        <dbReference type="ARBA" id="ARBA00022692"/>
    </source>
</evidence>
<comment type="subcellular location">
    <subcellularLocation>
        <location evidence="1">Membrane</location>
        <topology evidence="1">Multi-pass membrane protein</topology>
    </subcellularLocation>
</comment>
<feature type="transmembrane region" description="Helical" evidence="7">
    <location>
        <begin position="435"/>
        <end position="459"/>
    </location>
</feature>
<evidence type="ECO:0000256" key="2">
    <source>
        <dbReference type="ARBA" id="ARBA00022448"/>
    </source>
</evidence>
<keyword evidence="2" id="KW-0813">Transport</keyword>
<feature type="transmembrane region" description="Helical" evidence="7">
    <location>
        <begin position="84"/>
        <end position="105"/>
    </location>
</feature>
<dbReference type="InterPro" id="IPR036259">
    <property type="entry name" value="MFS_trans_sf"/>
</dbReference>
<evidence type="ECO:0000256" key="6">
    <source>
        <dbReference type="SAM" id="MobiDB-lite"/>
    </source>
</evidence>
<dbReference type="Proteomes" id="UP001209540">
    <property type="component" value="Unassembled WGS sequence"/>
</dbReference>
<dbReference type="InterPro" id="IPR011701">
    <property type="entry name" value="MFS"/>
</dbReference>